<dbReference type="OrthoDB" id="9785995at2"/>
<keyword evidence="3 6" id="KW-0489">Methyltransferase</keyword>
<sequence>MSWHEISITGSKSEVDTVTSALEKQGALAVTYKDGEDNPIFEPSPQEVNLWDKVVTTGLFPIDCDLEEITLYLNKICPTCFISYQPLVDKNWTTAWLEHFKPQKFGNSLWVCPTQSLEAPDACFEGTVVALDPGLAFGTGQHPTTKLCLEWLASNKLDDKAIIDFGCGTSILAISALKLGAMIAYGIDHDDQAILSSQMNAEKNALNADQLKLYTSVDPAIPACELIVANILMNPLLSLAPILADLCLPGGTILLSGLLETQADGILDCYKAWFDFKPYCVDNGWILLVGTKRPLIA</sequence>
<keyword evidence="7" id="KW-0687">Ribonucleoprotein</keyword>
<comment type="similarity">
    <text evidence="1 6">Belongs to the methyltransferase superfamily. PrmA family.</text>
</comment>
<dbReference type="Pfam" id="PF06325">
    <property type="entry name" value="PrmA"/>
    <property type="match status" value="1"/>
</dbReference>
<dbReference type="InterPro" id="IPR029063">
    <property type="entry name" value="SAM-dependent_MTases_sf"/>
</dbReference>
<evidence type="ECO:0000313" key="7">
    <source>
        <dbReference type="EMBL" id="KRG17756.1"/>
    </source>
</evidence>
<feature type="binding site" evidence="6">
    <location>
        <position position="230"/>
    </location>
    <ligand>
        <name>S-adenosyl-L-methionine</name>
        <dbReference type="ChEBI" id="CHEBI:59789"/>
    </ligand>
</feature>
<evidence type="ECO:0000256" key="3">
    <source>
        <dbReference type="ARBA" id="ARBA00022603"/>
    </source>
</evidence>
<dbReference type="HAMAP" id="MF_00735">
    <property type="entry name" value="Methyltr_PrmA"/>
    <property type="match status" value="1"/>
</dbReference>
<dbReference type="PIRSF" id="PIRSF000401">
    <property type="entry name" value="RPL11_MTase"/>
    <property type="match status" value="1"/>
</dbReference>
<protein>
    <recommendedName>
        <fullName evidence="6">Ribosomal protein L11 methyltransferase</fullName>
        <shortName evidence="6">L11 Mtase</shortName>
        <ecNumber evidence="6">2.1.1.-</ecNumber>
    </recommendedName>
</protein>
<reference evidence="7" key="1">
    <citation type="submission" date="2015-09" db="EMBL/GenBank/DDBJ databases">
        <title>Draft Genome Sequences of Two Novel Amoeba-resistant Intranuclear Bacteria, Candidatus Berkiella cookevillensis and Candidatus Berkiella aquae.</title>
        <authorList>
            <person name="Mehari Y.T."/>
            <person name="Arivett B.A."/>
            <person name="Farone A.L."/>
            <person name="Gunderson J.H."/>
            <person name="Farone M.B."/>
        </authorList>
    </citation>
    <scope>NUCLEOTIDE SEQUENCE [LARGE SCALE GENOMIC DNA]</scope>
    <source>
        <strain evidence="7">CC99</strain>
    </source>
</reference>
<comment type="function">
    <text evidence="6">Methylates ribosomal protein L11.</text>
</comment>
<dbReference type="InterPro" id="IPR004498">
    <property type="entry name" value="Ribosomal_PrmA_MeTrfase"/>
</dbReference>
<name>A0A0Q9YAN6_9GAMM</name>
<dbReference type="GO" id="GO:0032259">
    <property type="term" value="P:methylation"/>
    <property type="evidence" value="ECO:0007669"/>
    <property type="project" value="UniProtKB-KW"/>
</dbReference>
<dbReference type="AlphaFoldDB" id="A0A0Q9YAN6"/>
<dbReference type="NCBIfam" id="TIGR00406">
    <property type="entry name" value="prmA"/>
    <property type="match status" value="1"/>
</dbReference>
<dbReference type="EMBL" id="LKHV01000012">
    <property type="protein sequence ID" value="KRG17756.1"/>
    <property type="molecule type" value="Genomic_DNA"/>
</dbReference>
<evidence type="ECO:0000256" key="6">
    <source>
        <dbReference type="HAMAP-Rule" id="MF_00735"/>
    </source>
</evidence>
<keyword evidence="9" id="KW-1185">Reference proteome</keyword>
<gene>
    <name evidence="6 7" type="primary">prmA</name>
    <name evidence="8" type="ORF">CC99x_011600</name>
    <name evidence="7" type="ORF">CC99x_02051</name>
</gene>
<proteinExistence type="inferred from homology"/>
<dbReference type="PANTHER" id="PTHR43648">
    <property type="entry name" value="ELECTRON TRANSFER FLAVOPROTEIN BETA SUBUNIT LYSINE METHYLTRANSFERASE"/>
    <property type="match status" value="1"/>
</dbReference>
<keyword evidence="4 6" id="KW-0808">Transferase</keyword>
<evidence type="ECO:0000256" key="4">
    <source>
        <dbReference type="ARBA" id="ARBA00022679"/>
    </source>
</evidence>
<accession>A0A0Q9YAN6</accession>
<reference evidence="8" key="3">
    <citation type="submission" date="2021-06" db="EMBL/GenBank/DDBJ databases">
        <title>Genomic Description and Analysis of Intracellular Bacteria, Candidatus Berkiella cookevillensis and Candidatus Berkiella aquae.</title>
        <authorList>
            <person name="Kidane D.T."/>
            <person name="Mehari Y.T."/>
            <person name="Rice F.C."/>
            <person name="Arivett B.A."/>
            <person name="Farone A.L."/>
            <person name="Berk S.G."/>
            <person name="Farone M.B."/>
        </authorList>
    </citation>
    <scope>NUCLEOTIDE SEQUENCE</scope>
    <source>
        <strain evidence="8">CC99</strain>
    </source>
</reference>
<dbReference type="GO" id="GO:0016279">
    <property type="term" value="F:protein-lysine N-methyltransferase activity"/>
    <property type="evidence" value="ECO:0007669"/>
    <property type="project" value="TreeGrafter"/>
</dbReference>
<dbReference type="SUPFAM" id="SSF53335">
    <property type="entry name" value="S-adenosyl-L-methionine-dependent methyltransferases"/>
    <property type="match status" value="1"/>
</dbReference>
<comment type="caution">
    <text evidence="7">The sequence shown here is derived from an EMBL/GenBank/DDBJ whole genome shotgun (WGS) entry which is preliminary data.</text>
</comment>
<feature type="binding site" evidence="6">
    <location>
        <position position="166"/>
    </location>
    <ligand>
        <name>S-adenosyl-L-methionine</name>
        <dbReference type="ChEBI" id="CHEBI:59789"/>
    </ligand>
</feature>
<feature type="binding site" evidence="6">
    <location>
        <position position="188"/>
    </location>
    <ligand>
        <name>S-adenosyl-L-methionine</name>
        <dbReference type="ChEBI" id="CHEBI:59789"/>
    </ligand>
</feature>
<dbReference type="PANTHER" id="PTHR43648:SF1">
    <property type="entry name" value="ELECTRON TRANSFER FLAVOPROTEIN BETA SUBUNIT LYSINE METHYLTRANSFERASE"/>
    <property type="match status" value="1"/>
</dbReference>
<dbReference type="Gene3D" id="3.40.50.150">
    <property type="entry name" value="Vaccinia Virus protein VP39"/>
    <property type="match status" value="1"/>
</dbReference>
<dbReference type="InterPro" id="IPR050078">
    <property type="entry name" value="Ribosomal_L11_MeTrfase_PrmA"/>
</dbReference>
<dbReference type="GO" id="GO:0005840">
    <property type="term" value="C:ribosome"/>
    <property type="evidence" value="ECO:0007669"/>
    <property type="project" value="UniProtKB-KW"/>
</dbReference>
<comment type="subcellular location">
    <subcellularLocation>
        <location evidence="6">Cytoplasm</location>
    </subcellularLocation>
</comment>
<keyword evidence="2 6" id="KW-0963">Cytoplasm</keyword>
<dbReference type="PATRIC" id="fig|1590042.3.peg.2097"/>
<dbReference type="EMBL" id="LKHV02000001">
    <property type="protein sequence ID" value="MCS5709540.1"/>
    <property type="molecule type" value="Genomic_DNA"/>
</dbReference>
<dbReference type="EC" id="2.1.1.-" evidence="6"/>
<evidence type="ECO:0000256" key="5">
    <source>
        <dbReference type="ARBA" id="ARBA00022691"/>
    </source>
</evidence>
<evidence type="ECO:0000256" key="2">
    <source>
        <dbReference type="ARBA" id="ARBA00022490"/>
    </source>
</evidence>
<reference evidence="8" key="2">
    <citation type="journal article" date="2016" name="Genome Announc.">
        <title>Draft Genome Sequences of Two Novel Amoeba-Resistant Intranuclear Bacteria, 'Candidatus Berkiella cookevillensis' and 'Candidatus Berkiella aquae'.</title>
        <authorList>
            <person name="Mehari Y.T."/>
            <person name="Arivett B.A."/>
            <person name="Farone A.L."/>
            <person name="Gunderson J.H."/>
            <person name="Farone M.B."/>
        </authorList>
    </citation>
    <scope>NUCLEOTIDE SEQUENCE</scope>
    <source>
        <strain evidence="8">CC99</strain>
    </source>
</reference>
<keyword evidence="7" id="KW-0689">Ribosomal protein</keyword>
<dbReference type="RefSeq" id="WP_077065467.1">
    <property type="nucleotide sequence ID" value="NZ_LKHV02000001.1"/>
</dbReference>
<evidence type="ECO:0000313" key="8">
    <source>
        <dbReference type="EMBL" id="MCS5709540.1"/>
    </source>
</evidence>
<evidence type="ECO:0000313" key="9">
    <source>
        <dbReference type="Proteomes" id="UP000051494"/>
    </source>
</evidence>
<organism evidence="7">
    <name type="scientific">Candidatus Berkiella cookevillensis</name>
    <dbReference type="NCBI Taxonomy" id="437022"/>
    <lineage>
        <taxon>Bacteria</taxon>
        <taxon>Pseudomonadati</taxon>
        <taxon>Pseudomonadota</taxon>
        <taxon>Gammaproteobacteria</taxon>
        <taxon>Candidatus Berkiellales</taxon>
        <taxon>Candidatus Berkiellaceae</taxon>
        <taxon>Candidatus Berkiella</taxon>
    </lineage>
</organism>
<evidence type="ECO:0000256" key="1">
    <source>
        <dbReference type="ARBA" id="ARBA00009741"/>
    </source>
</evidence>
<comment type="catalytic activity">
    <reaction evidence="6">
        <text>L-lysyl-[protein] + 3 S-adenosyl-L-methionine = N(6),N(6),N(6)-trimethyl-L-lysyl-[protein] + 3 S-adenosyl-L-homocysteine + 3 H(+)</text>
        <dbReference type="Rhea" id="RHEA:54192"/>
        <dbReference type="Rhea" id="RHEA-COMP:9752"/>
        <dbReference type="Rhea" id="RHEA-COMP:13826"/>
        <dbReference type="ChEBI" id="CHEBI:15378"/>
        <dbReference type="ChEBI" id="CHEBI:29969"/>
        <dbReference type="ChEBI" id="CHEBI:57856"/>
        <dbReference type="ChEBI" id="CHEBI:59789"/>
        <dbReference type="ChEBI" id="CHEBI:61961"/>
    </reaction>
</comment>
<feature type="binding site" evidence="6">
    <location>
        <position position="145"/>
    </location>
    <ligand>
        <name>S-adenosyl-L-methionine</name>
        <dbReference type="ChEBI" id="CHEBI:59789"/>
    </ligand>
</feature>
<dbReference type="GO" id="GO:0005829">
    <property type="term" value="C:cytosol"/>
    <property type="evidence" value="ECO:0007669"/>
    <property type="project" value="TreeGrafter"/>
</dbReference>
<dbReference type="Proteomes" id="UP000051494">
    <property type="component" value="Unassembled WGS sequence"/>
</dbReference>
<dbReference type="STRING" id="437022.CC99x_02051"/>
<keyword evidence="5 6" id="KW-0949">S-adenosyl-L-methionine</keyword>